<dbReference type="GO" id="GO:0005634">
    <property type="term" value="C:nucleus"/>
    <property type="evidence" value="ECO:0007669"/>
    <property type="project" value="UniProtKB-SubCell"/>
</dbReference>
<dbReference type="GO" id="GO:0019005">
    <property type="term" value="C:SCF ubiquitin ligase complex"/>
    <property type="evidence" value="ECO:0007669"/>
    <property type="project" value="TreeGrafter"/>
</dbReference>
<dbReference type="InterPro" id="IPR040394">
    <property type="entry name" value="FBX25/32"/>
</dbReference>
<organism evidence="6">
    <name type="scientific">Drosophila persimilis</name>
    <name type="common">Fruit fly</name>
    <dbReference type="NCBI Taxonomy" id="7234"/>
    <lineage>
        <taxon>Eukaryota</taxon>
        <taxon>Metazoa</taxon>
        <taxon>Ecdysozoa</taxon>
        <taxon>Arthropoda</taxon>
        <taxon>Hexapoda</taxon>
        <taxon>Insecta</taxon>
        <taxon>Pterygota</taxon>
        <taxon>Neoptera</taxon>
        <taxon>Endopterygota</taxon>
        <taxon>Diptera</taxon>
        <taxon>Brachycera</taxon>
        <taxon>Muscomorpha</taxon>
        <taxon>Ephydroidea</taxon>
        <taxon>Drosophilidae</taxon>
        <taxon>Drosophila</taxon>
        <taxon>Sophophora</taxon>
    </lineage>
</organism>
<comment type="subcellular location">
    <subcellularLocation>
        <location evidence="1">Nucleus</location>
    </subcellularLocation>
</comment>
<proteinExistence type="predicted"/>
<evidence type="ECO:0000256" key="4">
    <source>
        <dbReference type="ARBA" id="ARBA00023242"/>
    </source>
</evidence>
<dbReference type="AlphaFoldDB" id="B4HAH1"/>
<dbReference type="HOGENOM" id="CLU_065667_0_0_1"/>
<protein>
    <submittedName>
        <fullName evidence="5">GL16340</fullName>
    </submittedName>
</protein>
<name>B4HAH1_DROPE</name>
<evidence type="ECO:0000313" key="6">
    <source>
        <dbReference type="Proteomes" id="UP000008744"/>
    </source>
</evidence>
<dbReference type="GO" id="GO:0016567">
    <property type="term" value="P:protein ubiquitination"/>
    <property type="evidence" value="ECO:0007669"/>
    <property type="project" value="UniProtKB-UniPathway"/>
</dbReference>
<dbReference type="PhylomeDB" id="B4HAH1"/>
<dbReference type="PANTHER" id="PTHR13123">
    <property type="entry name" value="LD30288P"/>
    <property type="match status" value="1"/>
</dbReference>
<dbReference type="UniPathway" id="UPA00143"/>
<dbReference type="OrthoDB" id="9991467at2759"/>
<keyword evidence="4" id="KW-0539">Nucleus</keyword>
<dbReference type="eggNOG" id="KOG3926">
    <property type="taxonomic scope" value="Eukaryota"/>
</dbReference>
<evidence type="ECO:0000256" key="1">
    <source>
        <dbReference type="ARBA" id="ARBA00004123"/>
    </source>
</evidence>
<dbReference type="Proteomes" id="UP000008744">
    <property type="component" value="Unassembled WGS sequence"/>
</dbReference>
<dbReference type="SUPFAM" id="SSF81383">
    <property type="entry name" value="F-box domain"/>
    <property type="match status" value="1"/>
</dbReference>
<accession>B4HAH1</accession>
<dbReference type="InterPro" id="IPR036047">
    <property type="entry name" value="F-box-like_dom_sf"/>
</dbReference>
<dbReference type="EMBL" id="CH479240">
    <property type="protein sequence ID" value="EDW37569.1"/>
    <property type="molecule type" value="Genomic_DNA"/>
</dbReference>
<reference evidence="5 6" key="1">
    <citation type="journal article" date="2007" name="Nature">
        <title>Evolution of genes and genomes on the Drosophila phylogeny.</title>
        <authorList>
            <consortium name="Drosophila 12 Genomes Consortium"/>
            <person name="Clark A.G."/>
            <person name="Eisen M.B."/>
            <person name="Smith D.R."/>
            <person name="Bergman C.M."/>
            <person name="Oliver B."/>
            <person name="Markow T.A."/>
            <person name="Kaufman T.C."/>
            <person name="Kellis M."/>
            <person name="Gelbart W."/>
            <person name="Iyer V.N."/>
            <person name="Pollard D.A."/>
            <person name="Sackton T.B."/>
            <person name="Larracuente A.M."/>
            <person name="Singh N.D."/>
            <person name="Abad J.P."/>
            <person name="Abt D.N."/>
            <person name="Adryan B."/>
            <person name="Aguade M."/>
            <person name="Akashi H."/>
            <person name="Anderson W.W."/>
            <person name="Aquadro C.F."/>
            <person name="Ardell D.H."/>
            <person name="Arguello R."/>
            <person name="Artieri C.G."/>
            <person name="Barbash D.A."/>
            <person name="Barker D."/>
            <person name="Barsanti P."/>
            <person name="Batterham P."/>
            <person name="Batzoglou S."/>
            <person name="Begun D."/>
            <person name="Bhutkar A."/>
            <person name="Blanco E."/>
            <person name="Bosak S.A."/>
            <person name="Bradley R.K."/>
            <person name="Brand A.D."/>
            <person name="Brent M.R."/>
            <person name="Brooks A.N."/>
            <person name="Brown R.H."/>
            <person name="Butlin R.K."/>
            <person name="Caggese C."/>
            <person name="Calvi B.R."/>
            <person name="Bernardo de Carvalho A."/>
            <person name="Caspi A."/>
            <person name="Castrezana S."/>
            <person name="Celniker S.E."/>
            <person name="Chang J.L."/>
            <person name="Chapple C."/>
            <person name="Chatterji S."/>
            <person name="Chinwalla A."/>
            <person name="Civetta A."/>
            <person name="Clifton S.W."/>
            <person name="Comeron J.M."/>
            <person name="Costello J.C."/>
            <person name="Coyne J.A."/>
            <person name="Daub J."/>
            <person name="David R.G."/>
            <person name="Delcher A.L."/>
            <person name="Delehaunty K."/>
            <person name="Do C.B."/>
            <person name="Ebling H."/>
            <person name="Edwards K."/>
            <person name="Eickbush T."/>
            <person name="Evans J.D."/>
            <person name="Filipski A."/>
            <person name="Findeiss S."/>
            <person name="Freyhult E."/>
            <person name="Fulton L."/>
            <person name="Fulton R."/>
            <person name="Garcia A.C."/>
            <person name="Gardiner A."/>
            <person name="Garfield D.A."/>
            <person name="Garvin B.E."/>
            <person name="Gibson G."/>
            <person name="Gilbert D."/>
            <person name="Gnerre S."/>
            <person name="Godfrey J."/>
            <person name="Good R."/>
            <person name="Gotea V."/>
            <person name="Gravely B."/>
            <person name="Greenberg A.J."/>
            <person name="Griffiths-Jones S."/>
            <person name="Gross S."/>
            <person name="Guigo R."/>
            <person name="Gustafson E.A."/>
            <person name="Haerty W."/>
            <person name="Hahn M.W."/>
            <person name="Halligan D.L."/>
            <person name="Halpern A.L."/>
            <person name="Halter G.M."/>
            <person name="Han M.V."/>
            <person name="Heger A."/>
            <person name="Hillier L."/>
            <person name="Hinrichs A.S."/>
            <person name="Holmes I."/>
            <person name="Hoskins R.A."/>
            <person name="Hubisz M.J."/>
            <person name="Hultmark D."/>
            <person name="Huntley M.A."/>
            <person name="Jaffe D.B."/>
            <person name="Jagadeeshan S."/>
            <person name="Jeck W.R."/>
            <person name="Johnson J."/>
            <person name="Jones C.D."/>
            <person name="Jordan W.C."/>
            <person name="Karpen G.H."/>
            <person name="Kataoka E."/>
            <person name="Keightley P.D."/>
            <person name="Kheradpour P."/>
            <person name="Kirkness E.F."/>
            <person name="Koerich L.B."/>
            <person name="Kristiansen K."/>
            <person name="Kudrna D."/>
            <person name="Kulathinal R.J."/>
            <person name="Kumar S."/>
            <person name="Kwok R."/>
            <person name="Lander E."/>
            <person name="Langley C.H."/>
            <person name="Lapoint R."/>
            <person name="Lazzaro B.P."/>
            <person name="Lee S.J."/>
            <person name="Levesque L."/>
            <person name="Li R."/>
            <person name="Lin C.F."/>
            <person name="Lin M.F."/>
            <person name="Lindblad-Toh K."/>
            <person name="Llopart A."/>
            <person name="Long M."/>
            <person name="Low L."/>
            <person name="Lozovsky E."/>
            <person name="Lu J."/>
            <person name="Luo M."/>
            <person name="Machado C.A."/>
            <person name="Makalowski W."/>
            <person name="Marzo M."/>
            <person name="Matsuda M."/>
            <person name="Matzkin L."/>
            <person name="McAllister B."/>
            <person name="McBride C.S."/>
            <person name="McKernan B."/>
            <person name="McKernan K."/>
            <person name="Mendez-Lago M."/>
            <person name="Minx P."/>
            <person name="Mollenhauer M.U."/>
            <person name="Montooth K."/>
            <person name="Mount S.M."/>
            <person name="Mu X."/>
            <person name="Myers E."/>
            <person name="Negre B."/>
            <person name="Newfeld S."/>
            <person name="Nielsen R."/>
            <person name="Noor M.A."/>
            <person name="O'Grady P."/>
            <person name="Pachter L."/>
            <person name="Papaceit M."/>
            <person name="Parisi M.J."/>
            <person name="Parisi M."/>
            <person name="Parts L."/>
            <person name="Pedersen J.S."/>
            <person name="Pesole G."/>
            <person name="Phillippy A.M."/>
            <person name="Ponting C.P."/>
            <person name="Pop M."/>
            <person name="Porcelli D."/>
            <person name="Powell J.R."/>
            <person name="Prohaska S."/>
            <person name="Pruitt K."/>
            <person name="Puig M."/>
            <person name="Quesneville H."/>
            <person name="Ram K.R."/>
            <person name="Rand D."/>
            <person name="Rasmussen M.D."/>
            <person name="Reed L.K."/>
            <person name="Reenan R."/>
            <person name="Reily A."/>
            <person name="Remington K.A."/>
            <person name="Rieger T.T."/>
            <person name="Ritchie M.G."/>
            <person name="Robin C."/>
            <person name="Rogers Y.H."/>
            <person name="Rohde C."/>
            <person name="Rozas J."/>
            <person name="Rubenfield M.J."/>
            <person name="Ruiz A."/>
            <person name="Russo S."/>
            <person name="Salzberg S.L."/>
            <person name="Sanchez-Gracia A."/>
            <person name="Saranga D.J."/>
            <person name="Sato H."/>
            <person name="Schaeffer S.W."/>
            <person name="Schatz M.C."/>
            <person name="Schlenke T."/>
            <person name="Schwartz R."/>
            <person name="Segarra C."/>
            <person name="Singh R.S."/>
            <person name="Sirot L."/>
            <person name="Sirota M."/>
            <person name="Sisneros N.B."/>
            <person name="Smith C.D."/>
            <person name="Smith T.F."/>
            <person name="Spieth J."/>
            <person name="Stage D.E."/>
            <person name="Stark A."/>
            <person name="Stephan W."/>
            <person name="Strausberg R.L."/>
            <person name="Strempel S."/>
            <person name="Sturgill D."/>
            <person name="Sutton G."/>
            <person name="Sutton G.G."/>
            <person name="Tao W."/>
            <person name="Teichmann S."/>
            <person name="Tobari Y.N."/>
            <person name="Tomimura Y."/>
            <person name="Tsolas J.M."/>
            <person name="Valente V.L."/>
            <person name="Venter E."/>
            <person name="Venter J.C."/>
            <person name="Vicario S."/>
            <person name="Vieira F.G."/>
            <person name="Vilella A.J."/>
            <person name="Villasante A."/>
            <person name="Walenz B."/>
            <person name="Wang J."/>
            <person name="Wasserman M."/>
            <person name="Watts T."/>
            <person name="Wilson D."/>
            <person name="Wilson R.K."/>
            <person name="Wing R.A."/>
            <person name="Wolfner M.F."/>
            <person name="Wong A."/>
            <person name="Wong G.K."/>
            <person name="Wu C.I."/>
            <person name="Wu G."/>
            <person name="Yamamoto D."/>
            <person name="Yang H.P."/>
            <person name="Yang S.P."/>
            <person name="Yorke J.A."/>
            <person name="Yoshida K."/>
            <person name="Zdobnov E."/>
            <person name="Zhang P."/>
            <person name="Zhang Y."/>
            <person name="Zimin A.V."/>
            <person name="Baldwin J."/>
            <person name="Abdouelleil A."/>
            <person name="Abdulkadir J."/>
            <person name="Abebe A."/>
            <person name="Abera B."/>
            <person name="Abreu J."/>
            <person name="Acer S.C."/>
            <person name="Aftuck L."/>
            <person name="Alexander A."/>
            <person name="An P."/>
            <person name="Anderson E."/>
            <person name="Anderson S."/>
            <person name="Arachi H."/>
            <person name="Azer M."/>
            <person name="Bachantsang P."/>
            <person name="Barry A."/>
            <person name="Bayul T."/>
            <person name="Berlin A."/>
            <person name="Bessette D."/>
            <person name="Bloom T."/>
            <person name="Blye J."/>
            <person name="Boguslavskiy L."/>
            <person name="Bonnet C."/>
            <person name="Boukhgalter B."/>
            <person name="Bourzgui I."/>
            <person name="Brown A."/>
            <person name="Cahill P."/>
            <person name="Channer S."/>
            <person name="Cheshatsang Y."/>
            <person name="Chuda L."/>
            <person name="Citroen M."/>
            <person name="Collymore A."/>
            <person name="Cooke P."/>
            <person name="Costello M."/>
            <person name="D'Aco K."/>
            <person name="Daza R."/>
            <person name="De Haan G."/>
            <person name="DeGray S."/>
            <person name="DeMaso C."/>
            <person name="Dhargay N."/>
            <person name="Dooley K."/>
            <person name="Dooley E."/>
            <person name="Doricent M."/>
            <person name="Dorje P."/>
            <person name="Dorjee K."/>
            <person name="Dupes A."/>
            <person name="Elong R."/>
            <person name="Falk J."/>
            <person name="Farina A."/>
            <person name="Faro S."/>
            <person name="Ferguson D."/>
            <person name="Fisher S."/>
            <person name="Foley C.D."/>
            <person name="Franke A."/>
            <person name="Friedrich D."/>
            <person name="Gadbois L."/>
            <person name="Gearin G."/>
            <person name="Gearin C.R."/>
            <person name="Giannoukos G."/>
            <person name="Goode T."/>
            <person name="Graham J."/>
            <person name="Grandbois E."/>
            <person name="Grewal S."/>
            <person name="Gyaltsen K."/>
            <person name="Hafez N."/>
            <person name="Hagos B."/>
            <person name="Hall J."/>
            <person name="Henson C."/>
            <person name="Hollinger A."/>
            <person name="Honan T."/>
            <person name="Huard M.D."/>
            <person name="Hughes L."/>
            <person name="Hurhula B."/>
            <person name="Husby M.E."/>
            <person name="Kamat A."/>
            <person name="Kanga B."/>
            <person name="Kashin S."/>
            <person name="Khazanovich D."/>
            <person name="Kisner P."/>
            <person name="Lance K."/>
            <person name="Lara M."/>
            <person name="Lee W."/>
            <person name="Lennon N."/>
            <person name="Letendre F."/>
            <person name="LeVine R."/>
            <person name="Lipovsky A."/>
            <person name="Liu X."/>
            <person name="Liu J."/>
            <person name="Liu S."/>
            <person name="Lokyitsang T."/>
            <person name="Lokyitsang Y."/>
            <person name="Lubonja R."/>
            <person name="Lui A."/>
            <person name="MacDonald P."/>
            <person name="Magnisalis V."/>
            <person name="Maru K."/>
            <person name="Matthews C."/>
            <person name="McCusker W."/>
            <person name="McDonough S."/>
            <person name="Mehta T."/>
            <person name="Meldrim J."/>
            <person name="Meneus L."/>
            <person name="Mihai O."/>
            <person name="Mihalev A."/>
            <person name="Mihova T."/>
            <person name="Mittelman R."/>
            <person name="Mlenga V."/>
            <person name="Montmayeur A."/>
            <person name="Mulrain L."/>
            <person name="Navidi A."/>
            <person name="Naylor J."/>
            <person name="Negash T."/>
            <person name="Nguyen T."/>
            <person name="Nguyen N."/>
            <person name="Nicol R."/>
            <person name="Norbu C."/>
            <person name="Norbu N."/>
            <person name="Novod N."/>
            <person name="O'Neill B."/>
            <person name="Osman S."/>
            <person name="Markiewicz E."/>
            <person name="Oyono O.L."/>
            <person name="Patti C."/>
            <person name="Phunkhang P."/>
            <person name="Pierre F."/>
            <person name="Priest M."/>
            <person name="Raghuraman S."/>
            <person name="Rege F."/>
            <person name="Reyes R."/>
            <person name="Rise C."/>
            <person name="Rogov P."/>
            <person name="Ross K."/>
            <person name="Ryan E."/>
            <person name="Settipalli S."/>
            <person name="Shea T."/>
            <person name="Sherpa N."/>
            <person name="Shi L."/>
            <person name="Shih D."/>
            <person name="Sparrow T."/>
            <person name="Spaulding J."/>
            <person name="Stalker J."/>
            <person name="Stange-Thomann N."/>
            <person name="Stavropoulos S."/>
            <person name="Stone C."/>
            <person name="Strader C."/>
            <person name="Tesfaye S."/>
            <person name="Thomson T."/>
            <person name="Thoulutsang Y."/>
            <person name="Thoulutsang D."/>
            <person name="Topham K."/>
            <person name="Topping I."/>
            <person name="Tsamla T."/>
            <person name="Vassiliev H."/>
            <person name="Vo A."/>
            <person name="Wangchuk T."/>
            <person name="Wangdi T."/>
            <person name="Weiand M."/>
            <person name="Wilkinson J."/>
            <person name="Wilson A."/>
            <person name="Yadav S."/>
            <person name="Young G."/>
            <person name="Yu Q."/>
            <person name="Zembek L."/>
            <person name="Zhong D."/>
            <person name="Zimmer A."/>
            <person name="Zwirko Z."/>
            <person name="Jaffe D.B."/>
            <person name="Alvarez P."/>
            <person name="Brockman W."/>
            <person name="Butler J."/>
            <person name="Chin C."/>
            <person name="Gnerre S."/>
            <person name="Grabherr M."/>
            <person name="Kleber M."/>
            <person name="Mauceli E."/>
            <person name="MacCallum I."/>
        </authorList>
    </citation>
    <scope>NUCLEOTIDE SEQUENCE [LARGE SCALE GENOMIC DNA]</scope>
    <source>
        <strain evidence="6">MSH-3 / Tucson 14011-0111.49</strain>
    </source>
</reference>
<sequence length="434" mass="49617">MAFISKDFRSPGEAWVKTDVGWERLKVLECGGKRKRQMTVKATKVRLLDAADISSEAGKVLWKRVLFLRGCLGTRLVRNRPLASDLERIASVLDPVCSSILDCLVACGKWSMALTHNSEGSSYQVVASDSQEVEEEGSSMPPHYHITIRCTREIAGFNGLSEAVKRLDFQRSVRDRKRFHYICAFLLLVSNKGIASLPGSAQRQLLQMVEEVASHVNDSQQHPNVLRGLALQLEQIVNQENQKCWGKPLGSTYLWKEHMATIKRIQRVASQIEIREPDPKAKPKLHELPEECVREIILCIADHRDLESAAKAWDTMAKLVSEQRIWRELTRFHFNQRQIHTILDLDKFKQMGEIKDWKQIYHQLRRTYGVNDDYQFAEVLALCRSCCCLFWPSDGHPCIVDQSPDYKQRLEEAGGQQALSQPVPPAQFLSYFSL</sequence>
<dbReference type="PANTHER" id="PTHR13123:SF7">
    <property type="entry name" value="LD30288P"/>
    <property type="match status" value="1"/>
</dbReference>
<comment type="pathway">
    <text evidence="2">Protein modification; protein ubiquitination.</text>
</comment>
<evidence type="ECO:0000256" key="3">
    <source>
        <dbReference type="ARBA" id="ARBA00022786"/>
    </source>
</evidence>
<keyword evidence="3" id="KW-0833">Ubl conjugation pathway</keyword>
<evidence type="ECO:0000313" key="5">
    <source>
        <dbReference type="EMBL" id="EDW37569.1"/>
    </source>
</evidence>
<dbReference type="OMA" id="AWDTMAK"/>
<keyword evidence="6" id="KW-1185">Reference proteome</keyword>
<evidence type="ECO:0000256" key="2">
    <source>
        <dbReference type="ARBA" id="ARBA00004906"/>
    </source>
</evidence>
<dbReference type="STRING" id="7234.B4HAH1"/>
<dbReference type="GO" id="GO:0005737">
    <property type="term" value="C:cytoplasm"/>
    <property type="evidence" value="ECO:0007669"/>
    <property type="project" value="TreeGrafter"/>
</dbReference>
<gene>
    <name evidence="5" type="primary">Dper\GL16340</name>
    <name evidence="5" type="ORF">Dper_GL16340</name>
</gene>